<evidence type="ECO:0000313" key="4">
    <source>
        <dbReference type="Proteomes" id="UP001174932"/>
    </source>
</evidence>
<dbReference type="RefSeq" id="WP_304375715.1">
    <property type="nucleotide sequence ID" value="NZ_JAUOZU010000006.1"/>
</dbReference>
<feature type="signal peptide" evidence="2">
    <location>
        <begin position="1"/>
        <end position="24"/>
    </location>
</feature>
<sequence length="301" mass="32603">MRRFPFFLSLVLSCLFSLTGPLSAKSPKDPTRLTIETRDGPRYAYLRLNGRAGPQPTVIVLHGRIAAAKRVIAKYDFDEVGRARGFTTVFPDGYKARWQDGRVKKGKLSHIDDVAFLKDLVDRLVKDGVADRRRIYLAGISNGGMMAYRITCEAPGLFAGYATTLASMPEAFADCPIKPVPLLAINASKDQVVPFQGGVVAHLPNQGQVLGARATLERFAKANGCRSVETTSLPDHSKTDGVSVLRHVWTGCRAGKPLIAYDVLGGGHAVSSGDTLPVHVFGKASPDINTATIFMDFFRGL</sequence>
<dbReference type="InterPro" id="IPR029058">
    <property type="entry name" value="AB_hydrolase_fold"/>
</dbReference>
<accession>A0ABT8YKI2</accession>
<dbReference type="PANTHER" id="PTHR43037:SF1">
    <property type="entry name" value="BLL1128 PROTEIN"/>
    <property type="match status" value="1"/>
</dbReference>
<protein>
    <submittedName>
        <fullName evidence="3">PHB depolymerase family esterase</fullName>
    </submittedName>
</protein>
<comment type="caution">
    <text evidence="3">The sequence shown here is derived from an EMBL/GenBank/DDBJ whole genome shotgun (WGS) entry which is preliminary data.</text>
</comment>
<gene>
    <name evidence="3" type="ORF">Q4481_07530</name>
</gene>
<dbReference type="InterPro" id="IPR050955">
    <property type="entry name" value="Plant_Biomass_Hydrol_Est"/>
</dbReference>
<reference evidence="3" key="1">
    <citation type="journal article" date="2015" name="Int. J. Syst. Evol. Microbiol.">
        <title>Rhizobium alvei sp. nov., isolated from a freshwater river.</title>
        <authorList>
            <person name="Sheu S.Y."/>
            <person name="Huang H.W."/>
            <person name="Young C.C."/>
            <person name="Chen W.M."/>
        </authorList>
    </citation>
    <scope>NUCLEOTIDE SEQUENCE</scope>
    <source>
        <strain evidence="3">TNR-22</strain>
    </source>
</reference>
<proteinExistence type="predicted"/>
<keyword evidence="1 2" id="KW-0732">Signal</keyword>
<dbReference type="Proteomes" id="UP001174932">
    <property type="component" value="Unassembled WGS sequence"/>
</dbReference>
<organism evidence="3 4">
    <name type="scientific">Rhizobium alvei</name>
    <dbReference type="NCBI Taxonomy" id="1132659"/>
    <lineage>
        <taxon>Bacteria</taxon>
        <taxon>Pseudomonadati</taxon>
        <taxon>Pseudomonadota</taxon>
        <taxon>Alphaproteobacteria</taxon>
        <taxon>Hyphomicrobiales</taxon>
        <taxon>Rhizobiaceae</taxon>
        <taxon>Rhizobium/Agrobacterium group</taxon>
        <taxon>Rhizobium</taxon>
    </lineage>
</organism>
<dbReference type="EMBL" id="JAUOZU010000006">
    <property type="protein sequence ID" value="MDO6963804.1"/>
    <property type="molecule type" value="Genomic_DNA"/>
</dbReference>
<reference evidence="3" key="2">
    <citation type="submission" date="2023-07" db="EMBL/GenBank/DDBJ databases">
        <authorList>
            <person name="Shen H."/>
        </authorList>
    </citation>
    <scope>NUCLEOTIDE SEQUENCE</scope>
    <source>
        <strain evidence="3">TNR-22</strain>
    </source>
</reference>
<name>A0ABT8YKI2_9HYPH</name>
<evidence type="ECO:0000256" key="2">
    <source>
        <dbReference type="SAM" id="SignalP"/>
    </source>
</evidence>
<evidence type="ECO:0000256" key="1">
    <source>
        <dbReference type="ARBA" id="ARBA00022729"/>
    </source>
</evidence>
<dbReference type="PANTHER" id="PTHR43037">
    <property type="entry name" value="UNNAMED PRODUCT-RELATED"/>
    <property type="match status" value="1"/>
</dbReference>
<dbReference type="SUPFAM" id="SSF53474">
    <property type="entry name" value="alpha/beta-Hydrolases"/>
    <property type="match status" value="1"/>
</dbReference>
<dbReference type="Gene3D" id="3.40.50.1820">
    <property type="entry name" value="alpha/beta hydrolase"/>
    <property type="match status" value="1"/>
</dbReference>
<keyword evidence="4" id="KW-1185">Reference proteome</keyword>
<evidence type="ECO:0000313" key="3">
    <source>
        <dbReference type="EMBL" id="MDO6963804.1"/>
    </source>
</evidence>
<feature type="chain" id="PRO_5046823938" evidence="2">
    <location>
        <begin position="25"/>
        <end position="301"/>
    </location>
</feature>